<gene>
    <name evidence="4" type="ORF">FRY97_04935</name>
</gene>
<dbReference type="PIRSF" id="PIRSF005211">
    <property type="entry name" value="Ab_hydro_YheT"/>
    <property type="match status" value="1"/>
</dbReference>
<dbReference type="SUPFAM" id="SSF53474">
    <property type="entry name" value="alpha/beta-Hydrolases"/>
    <property type="match status" value="1"/>
</dbReference>
<evidence type="ECO:0000313" key="4">
    <source>
        <dbReference type="EMBL" id="TXB66536.1"/>
    </source>
</evidence>
<dbReference type="Proteomes" id="UP000321580">
    <property type="component" value="Unassembled WGS sequence"/>
</dbReference>
<evidence type="ECO:0000256" key="2">
    <source>
        <dbReference type="PIRSR" id="PIRSR005211-1"/>
    </source>
</evidence>
<dbReference type="InterPro" id="IPR029058">
    <property type="entry name" value="AB_hydrolase_fold"/>
</dbReference>
<feature type="active site" description="Charge relay system" evidence="2">
    <location>
        <position position="296"/>
    </location>
</feature>
<comment type="similarity">
    <text evidence="1">Belongs to the AB hydrolase superfamily. AB hydrolase 4 family.</text>
</comment>
<sequence length="322" mass="36132">MPVLPSSSYTRAPRYQFNGHLQTVLPALLRRVATPYSRERITLPDGDFLDLDWLQAGHRQLVVLTHGLEGSSTRHYMKGMANAFARSSWDVLAWNCRSCSGEMNRSFRMYNHGDIEDIGYVIEHALGKGQYDRVVLVGFSMGGSILLKYLGVKGKAVPEPVRGGIAFSSPCDLKASVDALEFPGNSFYKRRFFNSLSEKVKEKARRFPGRLPAEKLKDIQYWREFDELFSAPLGGYRDAADFYRQASAKNYMGETARPALLVNAMNDPILPEACSPVSLCRSHPLLYLERPHQGGHVGFSWPGNAQAWSEHRALEFAASHLS</sequence>
<comment type="caution">
    <text evidence="4">The sequence shown here is derived from an EMBL/GenBank/DDBJ whole genome shotgun (WGS) entry which is preliminary data.</text>
</comment>
<evidence type="ECO:0000256" key="1">
    <source>
        <dbReference type="ARBA" id="ARBA00010884"/>
    </source>
</evidence>
<protein>
    <submittedName>
        <fullName evidence="4">Alpha/beta fold hydrolase</fullName>
    </submittedName>
</protein>
<dbReference type="RefSeq" id="WP_147166325.1">
    <property type="nucleotide sequence ID" value="NZ_VOOR01000007.1"/>
</dbReference>
<accession>A0A5C6RVH1</accession>
<feature type="domain" description="AB hydrolase-1" evidence="3">
    <location>
        <begin position="61"/>
        <end position="300"/>
    </location>
</feature>
<feature type="active site" description="Charge relay system" evidence="2">
    <location>
        <position position="267"/>
    </location>
</feature>
<keyword evidence="4" id="KW-0378">Hydrolase</keyword>
<keyword evidence="5" id="KW-1185">Reference proteome</keyword>
<name>A0A5C6RVH1_9BACT</name>
<dbReference type="OrthoDB" id="332676at2"/>
<evidence type="ECO:0000259" key="3">
    <source>
        <dbReference type="Pfam" id="PF00561"/>
    </source>
</evidence>
<dbReference type="EMBL" id="VOOR01000007">
    <property type="protein sequence ID" value="TXB66536.1"/>
    <property type="molecule type" value="Genomic_DNA"/>
</dbReference>
<dbReference type="PANTHER" id="PTHR10794:SF94">
    <property type="entry name" value="ESTERASE YHET-RELATED"/>
    <property type="match status" value="1"/>
</dbReference>
<evidence type="ECO:0000313" key="5">
    <source>
        <dbReference type="Proteomes" id="UP000321580"/>
    </source>
</evidence>
<dbReference type="Gene3D" id="3.40.50.1820">
    <property type="entry name" value="alpha/beta hydrolase"/>
    <property type="match status" value="1"/>
</dbReference>
<dbReference type="InterPro" id="IPR000073">
    <property type="entry name" value="AB_hydrolase_1"/>
</dbReference>
<feature type="active site" description="Charge relay system" evidence="2">
    <location>
        <position position="140"/>
    </location>
</feature>
<dbReference type="Pfam" id="PF00561">
    <property type="entry name" value="Abhydrolase_1"/>
    <property type="match status" value="1"/>
</dbReference>
<dbReference type="GO" id="GO:0047372">
    <property type="term" value="F:monoacylglycerol lipase activity"/>
    <property type="evidence" value="ECO:0007669"/>
    <property type="project" value="TreeGrafter"/>
</dbReference>
<dbReference type="InterPro" id="IPR012020">
    <property type="entry name" value="ABHD4"/>
</dbReference>
<proteinExistence type="inferred from homology"/>
<dbReference type="GO" id="GO:0034338">
    <property type="term" value="F:short-chain carboxylesterase activity"/>
    <property type="evidence" value="ECO:0007669"/>
    <property type="project" value="TreeGrafter"/>
</dbReference>
<dbReference type="InterPro" id="IPR050960">
    <property type="entry name" value="AB_hydrolase_4_sf"/>
</dbReference>
<organism evidence="4 5">
    <name type="scientific">Phaeodactylibacter luteus</name>
    <dbReference type="NCBI Taxonomy" id="1564516"/>
    <lineage>
        <taxon>Bacteria</taxon>
        <taxon>Pseudomonadati</taxon>
        <taxon>Bacteroidota</taxon>
        <taxon>Saprospiria</taxon>
        <taxon>Saprospirales</taxon>
        <taxon>Haliscomenobacteraceae</taxon>
        <taxon>Phaeodactylibacter</taxon>
    </lineage>
</organism>
<dbReference type="PANTHER" id="PTHR10794">
    <property type="entry name" value="ABHYDROLASE DOMAIN-CONTAINING PROTEIN"/>
    <property type="match status" value="1"/>
</dbReference>
<dbReference type="AlphaFoldDB" id="A0A5C6RVH1"/>
<reference evidence="4 5" key="1">
    <citation type="submission" date="2019-08" db="EMBL/GenBank/DDBJ databases">
        <title>Genome of Phaeodactylibacter luteus.</title>
        <authorList>
            <person name="Bowman J.P."/>
        </authorList>
    </citation>
    <scope>NUCLEOTIDE SEQUENCE [LARGE SCALE GENOMIC DNA]</scope>
    <source>
        <strain evidence="4 5">KCTC 42180</strain>
    </source>
</reference>